<organism evidence="2 3">
    <name type="scientific">Helicobacter magdeburgensis</name>
    <dbReference type="NCBI Taxonomy" id="471858"/>
    <lineage>
        <taxon>Bacteria</taxon>
        <taxon>Pseudomonadati</taxon>
        <taxon>Campylobacterota</taxon>
        <taxon>Epsilonproteobacteria</taxon>
        <taxon>Campylobacterales</taxon>
        <taxon>Helicobacteraceae</taxon>
        <taxon>Helicobacter</taxon>
    </lineage>
</organism>
<gene>
    <name evidence="2" type="ORF">LS74_010125</name>
</gene>
<sequence>MSEIAKVDFNISADYVINLGVKLERQEQDIENLININKILIEHIEELDKRSRKFSDKFKFGIFKFKTLKEKIDSKKLHLENKKTKFNLNDD</sequence>
<evidence type="ECO:0000256" key="1">
    <source>
        <dbReference type="SAM" id="Coils"/>
    </source>
</evidence>
<dbReference type="RefSeq" id="WP_034588170.1">
    <property type="nucleotide sequence ID" value="NZ_JRPE02000023.1"/>
</dbReference>
<reference evidence="2 3" key="1">
    <citation type="journal article" date="2014" name="Genome Announc.">
        <title>Draft genome sequences of eight enterohepatic helicobacter species isolated from both laboratory and wild rodents.</title>
        <authorList>
            <person name="Sheh A."/>
            <person name="Shen Z."/>
            <person name="Fox J.G."/>
        </authorList>
    </citation>
    <scope>NUCLEOTIDE SEQUENCE [LARGE SCALE GENOMIC DNA]</scope>
    <source>
        <strain evidence="2 3">MIT 96-1001</strain>
    </source>
</reference>
<comment type="caution">
    <text evidence="2">The sequence shown here is derived from an EMBL/GenBank/DDBJ whole genome shotgun (WGS) entry which is preliminary data.</text>
</comment>
<evidence type="ECO:0000313" key="3">
    <source>
        <dbReference type="Proteomes" id="UP000029921"/>
    </source>
</evidence>
<keyword evidence="1" id="KW-0175">Coiled coil</keyword>
<keyword evidence="3" id="KW-1185">Reference proteome</keyword>
<dbReference type="AlphaFoldDB" id="A0A4U8SY61"/>
<name>A0A4U8SY61_9HELI</name>
<accession>A0A4U8SY61</accession>
<protein>
    <submittedName>
        <fullName evidence="2">Uncharacterized protein</fullName>
    </submittedName>
</protein>
<proteinExistence type="predicted"/>
<feature type="coiled-coil region" evidence="1">
    <location>
        <begin position="23"/>
        <end position="50"/>
    </location>
</feature>
<dbReference type="Proteomes" id="UP000029921">
    <property type="component" value="Unassembled WGS sequence"/>
</dbReference>
<evidence type="ECO:0000313" key="2">
    <source>
        <dbReference type="EMBL" id="TLD91137.1"/>
    </source>
</evidence>
<dbReference type="EMBL" id="JRPE02000023">
    <property type="protein sequence ID" value="TLD91137.1"/>
    <property type="molecule type" value="Genomic_DNA"/>
</dbReference>